<evidence type="ECO:0000313" key="3">
    <source>
        <dbReference type="Proteomes" id="UP001058974"/>
    </source>
</evidence>
<dbReference type="PANTHER" id="PTHR34127:SF3">
    <property type="entry name" value="INITIATION FACTOR 4F SUBUNIT (DUF1350)"/>
    <property type="match status" value="1"/>
</dbReference>
<protein>
    <submittedName>
        <fullName evidence="2">Uncharacterized protein</fullName>
    </submittedName>
</protein>
<evidence type="ECO:0000313" key="2">
    <source>
        <dbReference type="EMBL" id="KAI5444656.1"/>
    </source>
</evidence>
<organism evidence="2 3">
    <name type="scientific">Pisum sativum</name>
    <name type="common">Garden pea</name>
    <name type="synonym">Lathyrus oleraceus</name>
    <dbReference type="NCBI Taxonomy" id="3888"/>
    <lineage>
        <taxon>Eukaryota</taxon>
        <taxon>Viridiplantae</taxon>
        <taxon>Streptophyta</taxon>
        <taxon>Embryophyta</taxon>
        <taxon>Tracheophyta</taxon>
        <taxon>Spermatophyta</taxon>
        <taxon>Magnoliopsida</taxon>
        <taxon>eudicotyledons</taxon>
        <taxon>Gunneridae</taxon>
        <taxon>Pentapetalae</taxon>
        <taxon>rosids</taxon>
        <taxon>fabids</taxon>
        <taxon>Fabales</taxon>
        <taxon>Fabaceae</taxon>
        <taxon>Papilionoideae</taxon>
        <taxon>50 kb inversion clade</taxon>
        <taxon>NPAAA clade</taxon>
        <taxon>Hologalegina</taxon>
        <taxon>IRL clade</taxon>
        <taxon>Fabeae</taxon>
        <taxon>Lathyrus</taxon>
    </lineage>
</organism>
<evidence type="ECO:0000256" key="1">
    <source>
        <dbReference type="SAM" id="MobiDB-lite"/>
    </source>
</evidence>
<keyword evidence="3" id="KW-1185">Reference proteome</keyword>
<reference evidence="2 3" key="1">
    <citation type="journal article" date="2022" name="Nat. Genet.">
        <title>Improved pea reference genome and pan-genome highlight genomic features and evolutionary characteristics.</title>
        <authorList>
            <person name="Yang T."/>
            <person name="Liu R."/>
            <person name="Luo Y."/>
            <person name="Hu S."/>
            <person name="Wang D."/>
            <person name="Wang C."/>
            <person name="Pandey M.K."/>
            <person name="Ge S."/>
            <person name="Xu Q."/>
            <person name="Li N."/>
            <person name="Li G."/>
            <person name="Huang Y."/>
            <person name="Saxena R.K."/>
            <person name="Ji Y."/>
            <person name="Li M."/>
            <person name="Yan X."/>
            <person name="He Y."/>
            <person name="Liu Y."/>
            <person name="Wang X."/>
            <person name="Xiang C."/>
            <person name="Varshney R.K."/>
            <person name="Ding H."/>
            <person name="Gao S."/>
            <person name="Zong X."/>
        </authorList>
    </citation>
    <scope>NUCLEOTIDE SEQUENCE [LARGE SCALE GENOMIC DNA]</scope>
    <source>
        <strain evidence="2 3">cv. Zhongwan 6</strain>
    </source>
</reference>
<proteinExistence type="predicted"/>
<feature type="region of interest" description="Disordered" evidence="1">
    <location>
        <begin position="179"/>
        <end position="228"/>
    </location>
</feature>
<accession>A0A9D5BJF1</accession>
<dbReference type="Gramene" id="Psat01G0307300-T1">
    <property type="protein sequence ID" value="KAI5444656.1"/>
    <property type="gene ID" value="KIW84_013073"/>
</dbReference>
<dbReference type="AlphaFoldDB" id="A0A9D5BJF1"/>
<name>A0A9D5BJF1_PEA</name>
<comment type="caution">
    <text evidence="2">The sequence shown here is derived from an EMBL/GenBank/DDBJ whole genome shotgun (WGS) entry which is preliminary data.</text>
</comment>
<gene>
    <name evidence="2" type="ORF">KIW84_013073</name>
</gene>
<dbReference type="EMBL" id="JAMSHJ010000001">
    <property type="protein sequence ID" value="KAI5444656.1"/>
    <property type="molecule type" value="Genomic_DNA"/>
</dbReference>
<sequence>MSILSAANAVIAYNNRPTTEAVPYFEQLGPAVSQMMPIVEANPILSLARSAQGDAWKMMLDTVGTVPIKQGHKLRIVWPDRFFESKKRRGLDFCTDQYLLEKFDQPVSESLQSRSSKCEVPKGRAIQVEDSVFERQPSIQVRRRHDINSDVLLQIKVQGSPSNDSGSVKSNIHGLSGVGGLISGKNRNKSNSSSGSDVLSDERLANAKKSEESSSQERNEMIPDVVKV</sequence>
<feature type="compositionally biased region" description="Low complexity" evidence="1">
    <location>
        <begin position="183"/>
        <end position="196"/>
    </location>
</feature>
<feature type="compositionally biased region" description="Basic and acidic residues" evidence="1">
    <location>
        <begin position="200"/>
        <end position="228"/>
    </location>
</feature>
<dbReference type="PANTHER" id="PTHR34127">
    <property type="entry name" value="OS04G0405600 PROTEIN"/>
    <property type="match status" value="1"/>
</dbReference>
<dbReference type="InterPro" id="IPR010765">
    <property type="entry name" value="DUF1350"/>
</dbReference>
<dbReference type="Proteomes" id="UP001058974">
    <property type="component" value="Chromosome 1"/>
</dbReference>